<dbReference type="EMBL" id="KZ679704">
    <property type="protein sequence ID" value="PTB47949.1"/>
    <property type="molecule type" value="Genomic_DNA"/>
</dbReference>
<reference evidence="1 2" key="1">
    <citation type="submission" date="2016-07" db="EMBL/GenBank/DDBJ databases">
        <title>Multiple horizontal gene transfer events from other fungi enriched the ability of initially mycotrophic Trichoderma (Ascomycota) to feed on dead plant biomass.</title>
        <authorList>
            <consortium name="DOE Joint Genome Institute"/>
            <person name="Aerts A."/>
            <person name="Atanasova L."/>
            <person name="Chenthamara K."/>
            <person name="Zhang J."/>
            <person name="Grujic M."/>
            <person name="Henrissat B."/>
            <person name="Kuo A."/>
            <person name="Salamov A."/>
            <person name="Lipzen A."/>
            <person name="Labutti K."/>
            <person name="Barry K."/>
            <person name="Miao Y."/>
            <person name="Rahimi M.J."/>
            <person name="Shen Q."/>
            <person name="Grigoriev I.V."/>
            <person name="Kubicek C.P."/>
            <person name="Druzhinina I.S."/>
        </authorList>
    </citation>
    <scope>NUCLEOTIDE SEQUENCE [LARGE SCALE GENOMIC DNA]</scope>
    <source>
        <strain evidence="1 2">CBS 226.95</strain>
    </source>
</reference>
<protein>
    <submittedName>
        <fullName evidence="1">Uncharacterized protein</fullName>
    </submittedName>
</protein>
<organism evidence="1 2">
    <name type="scientific">Trichoderma harzianum CBS 226.95</name>
    <dbReference type="NCBI Taxonomy" id="983964"/>
    <lineage>
        <taxon>Eukaryota</taxon>
        <taxon>Fungi</taxon>
        <taxon>Dikarya</taxon>
        <taxon>Ascomycota</taxon>
        <taxon>Pezizomycotina</taxon>
        <taxon>Sordariomycetes</taxon>
        <taxon>Hypocreomycetidae</taxon>
        <taxon>Hypocreales</taxon>
        <taxon>Hypocreaceae</taxon>
        <taxon>Trichoderma</taxon>
    </lineage>
</organism>
<dbReference type="Proteomes" id="UP000241690">
    <property type="component" value="Unassembled WGS sequence"/>
</dbReference>
<evidence type="ECO:0000313" key="1">
    <source>
        <dbReference type="EMBL" id="PTB47949.1"/>
    </source>
</evidence>
<dbReference type="AlphaFoldDB" id="A0A2T3ZT22"/>
<dbReference type="GeneID" id="36625096"/>
<accession>A0A2T3ZT22</accession>
<gene>
    <name evidence="1" type="ORF">M431DRAFT_488051</name>
</gene>
<keyword evidence="2" id="KW-1185">Reference proteome</keyword>
<name>A0A2T3ZT22_TRIHA</name>
<sequence>MAHGPLASEIVKKSKLAVDMLQGDLQGLNSSPGECETHTSAVRQAIFHTIDRHFTKFEWCEKRQICVSYEWRKGEDGGKRDSLGLLAVGSPLARTAPERHSVA</sequence>
<proteinExistence type="predicted"/>
<evidence type="ECO:0000313" key="2">
    <source>
        <dbReference type="Proteomes" id="UP000241690"/>
    </source>
</evidence>
<dbReference type="RefSeq" id="XP_024767626.1">
    <property type="nucleotide sequence ID" value="XM_024916527.1"/>
</dbReference>